<evidence type="ECO:0000256" key="1">
    <source>
        <dbReference type="SAM" id="MobiDB-lite"/>
    </source>
</evidence>
<dbReference type="AlphaFoldDB" id="A0A8H6DYD9"/>
<gene>
    <name evidence="2" type="ORF">GGP41_007930</name>
</gene>
<sequence length="138" mass="16027">MSGTTTPFHSRAGTFPSSPSSFSTFPRHQRQPFGCIRILFVRLQFYQLVYSRSRIGFGVSQVTLARIFMSADHFSCYSIKNHETRYRSIVLWRRVDDSRTVVEHIGLWLHGTPWNKEILVASRLYSDGFLSRVFNGNF</sequence>
<feature type="compositionally biased region" description="Low complexity" evidence="1">
    <location>
        <begin position="14"/>
        <end position="26"/>
    </location>
</feature>
<proteinExistence type="predicted"/>
<feature type="region of interest" description="Disordered" evidence="1">
    <location>
        <begin position="1"/>
        <end position="26"/>
    </location>
</feature>
<dbReference type="EMBL" id="WNKQ01000003">
    <property type="protein sequence ID" value="KAF5852509.1"/>
    <property type="molecule type" value="Genomic_DNA"/>
</dbReference>
<organism evidence="2 3">
    <name type="scientific">Cochliobolus sativus</name>
    <name type="common">Common root rot and spot blotch fungus</name>
    <name type="synonym">Bipolaris sorokiniana</name>
    <dbReference type="NCBI Taxonomy" id="45130"/>
    <lineage>
        <taxon>Eukaryota</taxon>
        <taxon>Fungi</taxon>
        <taxon>Dikarya</taxon>
        <taxon>Ascomycota</taxon>
        <taxon>Pezizomycotina</taxon>
        <taxon>Dothideomycetes</taxon>
        <taxon>Pleosporomycetidae</taxon>
        <taxon>Pleosporales</taxon>
        <taxon>Pleosporineae</taxon>
        <taxon>Pleosporaceae</taxon>
        <taxon>Bipolaris</taxon>
    </lineage>
</organism>
<comment type="caution">
    <text evidence="2">The sequence shown here is derived from an EMBL/GenBank/DDBJ whole genome shotgun (WGS) entry which is preliminary data.</text>
</comment>
<evidence type="ECO:0000313" key="2">
    <source>
        <dbReference type="EMBL" id="KAF5852509.1"/>
    </source>
</evidence>
<evidence type="ECO:0000313" key="3">
    <source>
        <dbReference type="Proteomes" id="UP000624244"/>
    </source>
</evidence>
<protein>
    <submittedName>
        <fullName evidence="2">Uncharacterized protein</fullName>
    </submittedName>
</protein>
<accession>A0A8H6DYD9</accession>
<reference evidence="2" key="1">
    <citation type="submission" date="2019-11" db="EMBL/GenBank/DDBJ databases">
        <title>Bipolaris sorokiniana Genome sequencing.</title>
        <authorList>
            <person name="Wang H."/>
        </authorList>
    </citation>
    <scope>NUCLEOTIDE SEQUENCE</scope>
</reference>
<name>A0A8H6DYD9_COCSA</name>
<dbReference type="Proteomes" id="UP000624244">
    <property type="component" value="Unassembled WGS sequence"/>
</dbReference>